<gene>
    <name evidence="5" type="ORF">KCH_62820</name>
</gene>
<comment type="caution">
    <text evidence="5">The sequence shown here is derived from an EMBL/GenBank/DDBJ whole genome shotgun (WGS) entry which is preliminary data.</text>
</comment>
<dbReference type="PROSITE" id="PS50956">
    <property type="entry name" value="HTH_ASNC_2"/>
    <property type="match status" value="1"/>
</dbReference>
<dbReference type="Proteomes" id="UP000027178">
    <property type="component" value="Unassembled WGS sequence"/>
</dbReference>
<dbReference type="GO" id="GO:0005829">
    <property type="term" value="C:cytosol"/>
    <property type="evidence" value="ECO:0007669"/>
    <property type="project" value="TreeGrafter"/>
</dbReference>
<dbReference type="SMART" id="SM00344">
    <property type="entry name" value="HTH_ASNC"/>
    <property type="match status" value="1"/>
</dbReference>
<dbReference type="SUPFAM" id="SSF46785">
    <property type="entry name" value="Winged helix' DNA-binding domain"/>
    <property type="match status" value="1"/>
</dbReference>
<evidence type="ECO:0000313" key="5">
    <source>
        <dbReference type="EMBL" id="KDN81965.1"/>
    </source>
</evidence>
<dbReference type="HOGENOM" id="CLU_091233_0_3_11"/>
<dbReference type="GO" id="GO:0043565">
    <property type="term" value="F:sequence-specific DNA binding"/>
    <property type="evidence" value="ECO:0007669"/>
    <property type="project" value="InterPro"/>
</dbReference>
<accession>A0A066YVK0</accession>
<evidence type="ECO:0000256" key="1">
    <source>
        <dbReference type="ARBA" id="ARBA00023015"/>
    </source>
</evidence>
<dbReference type="RefSeq" id="WP_051653581.1">
    <property type="nucleotide sequence ID" value="NZ_KK853997.1"/>
</dbReference>
<dbReference type="PATRIC" id="fig|1348663.4.peg.6077"/>
<dbReference type="GO" id="GO:0043200">
    <property type="term" value="P:response to amino acid"/>
    <property type="evidence" value="ECO:0007669"/>
    <property type="project" value="TreeGrafter"/>
</dbReference>
<dbReference type="InterPro" id="IPR011991">
    <property type="entry name" value="ArsR-like_HTH"/>
</dbReference>
<evidence type="ECO:0000256" key="3">
    <source>
        <dbReference type="ARBA" id="ARBA00023163"/>
    </source>
</evidence>
<keyword evidence="1" id="KW-0805">Transcription regulation</keyword>
<keyword evidence="6" id="KW-1185">Reference proteome</keyword>
<feature type="domain" description="HTH asnC-type" evidence="4">
    <location>
        <begin position="1"/>
        <end position="64"/>
    </location>
</feature>
<keyword evidence="2" id="KW-0238">DNA-binding</keyword>
<dbReference type="InterPro" id="IPR019888">
    <property type="entry name" value="Tscrpt_reg_AsnC-like"/>
</dbReference>
<keyword evidence="3" id="KW-0804">Transcription</keyword>
<dbReference type="Pfam" id="PF01037">
    <property type="entry name" value="AsnC_trans_reg"/>
    <property type="match status" value="1"/>
</dbReference>
<dbReference type="Pfam" id="PF13412">
    <property type="entry name" value="HTH_24"/>
    <property type="match status" value="1"/>
</dbReference>
<dbReference type="eggNOG" id="COG1522">
    <property type="taxonomic scope" value="Bacteria"/>
</dbReference>
<dbReference type="InterPro" id="IPR000485">
    <property type="entry name" value="AsnC-type_HTH_dom"/>
</dbReference>
<dbReference type="InterPro" id="IPR019885">
    <property type="entry name" value="Tscrpt_reg_HTH_AsnC-type_CS"/>
</dbReference>
<dbReference type="InterPro" id="IPR036388">
    <property type="entry name" value="WH-like_DNA-bd_sf"/>
</dbReference>
<dbReference type="SUPFAM" id="SSF54909">
    <property type="entry name" value="Dimeric alpha+beta barrel"/>
    <property type="match status" value="1"/>
</dbReference>
<dbReference type="PRINTS" id="PR00033">
    <property type="entry name" value="HTHASNC"/>
</dbReference>
<dbReference type="PANTHER" id="PTHR30154:SF34">
    <property type="entry name" value="TRANSCRIPTIONAL REGULATOR AZLB"/>
    <property type="match status" value="1"/>
</dbReference>
<proteinExistence type="predicted"/>
<dbReference type="Gene3D" id="3.30.70.920">
    <property type="match status" value="1"/>
</dbReference>
<sequence>MDRLDRRILHELQQDGRLTNAELADRVGLTPSPCLRRVRHLEQQGVIRGYRAQLDPVAVDRGFQPFVTVVMRHEDRSTVAEFERRVAELPEVVEAHRLFGDPDYLLRIAVADLSAYERFVTDVLSGLPGIAQVHSHLTMKQVKADRGIPVDRGLPLERGRPAERA</sequence>
<evidence type="ECO:0000259" key="4">
    <source>
        <dbReference type="PROSITE" id="PS50956"/>
    </source>
</evidence>
<reference evidence="5 6" key="1">
    <citation type="submission" date="2014-05" db="EMBL/GenBank/DDBJ databases">
        <title>Draft Genome Sequence of Kitasatospora cheerisanensis KCTC 2395.</title>
        <authorList>
            <person name="Nam D.H."/>
        </authorList>
    </citation>
    <scope>NUCLEOTIDE SEQUENCE [LARGE SCALE GENOMIC DNA]</scope>
    <source>
        <strain evidence="5 6">KCTC 2395</strain>
    </source>
</reference>
<dbReference type="InterPro" id="IPR011008">
    <property type="entry name" value="Dimeric_a/b-barrel"/>
</dbReference>
<dbReference type="EMBL" id="JNBY01000127">
    <property type="protein sequence ID" value="KDN81965.1"/>
    <property type="molecule type" value="Genomic_DNA"/>
</dbReference>
<dbReference type="PROSITE" id="PS00519">
    <property type="entry name" value="HTH_ASNC_1"/>
    <property type="match status" value="1"/>
</dbReference>
<dbReference type="CDD" id="cd00090">
    <property type="entry name" value="HTH_ARSR"/>
    <property type="match status" value="1"/>
</dbReference>
<dbReference type="Gene3D" id="1.10.10.10">
    <property type="entry name" value="Winged helix-like DNA-binding domain superfamily/Winged helix DNA-binding domain"/>
    <property type="match status" value="1"/>
</dbReference>
<protein>
    <submittedName>
        <fullName evidence="5">ArsR family transcriptional regulator</fullName>
    </submittedName>
</protein>
<organism evidence="5 6">
    <name type="scientific">Kitasatospora cheerisanensis KCTC 2395</name>
    <dbReference type="NCBI Taxonomy" id="1348663"/>
    <lineage>
        <taxon>Bacteria</taxon>
        <taxon>Bacillati</taxon>
        <taxon>Actinomycetota</taxon>
        <taxon>Actinomycetes</taxon>
        <taxon>Kitasatosporales</taxon>
        <taxon>Streptomycetaceae</taxon>
        <taxon>Kitasatospora</taxon>
    </lineage>
</organism>
<dbReference type="AlphaFoldDB" id="A0A066YVK0"/>
<dbReference type="OrthoDB" id="166264at2"/>
<dbReference type="InterPro" id="IPR036390">
    <property type="entry name" value="WH_DNA-bd_sf"/>
</dbReference>
<dbReference type="PANTHER" id="PTHR30154">
    <property type="entry name" value="LEUCINE-RESPONSIVE REGULATORY PROTEIN"/>
    <property type="match status" value="1"/>
</dbReference>
<evidence type="ECO:0000313" key="6">
    <source>
        <dbReference type="Proteomes" id="UP000027178"/>
    </source>
</evidence>
<evidence type="ECO:0000256" key="2">
    <source>
        <dbReference type="ARBA" id="ARBA00023125"/>
    </source>
</evidence>
<dbReference type="FunFam" id="1.10.10.10:FF:000186">
    <property type="entry name" value="AsnC family transcriptional regulator"/>
    <property type="match status" value="1"/>
</dbReference>
<dbReference type="InterPro" id="IPR019887">
    <property type="entry name" value="Tscrpt_reg_AsnC/Lrp_C"/>
</dbReference>
<name>A0A066YVK0_9ACTN</name>